<feature type="transmembrane region" description="Helical" evidence="6">
    <location>
        <begin position="255"/>
        <end position="278"/>
    </location>
</feature>
<gene>
    <name evidence="7" type="ORF">ACFFV7_12035</name>
</gene>
<dbReference type="InterPro" id="IPR011701">
    <property type="entry name" value="MFS"/>
</dbReference>
<dbReference type="InterPro" id="IPR036259">
    <property type="entry name" value="MFS_trans_sf"/>
</dbReference>
<keyword evidence="8" id="KW-1185">Reference proteome</keyword>
<dbReference type="Proteomes" id="UP001589647">
    <property type="component" value="Unassembled WGS sequence"/>
</dbReference>
<evidence type="ECO:0000256" key="2">
    <source>
        <dbReference type="ARBA" id="ARBA00022475"/>
    </source>
</evidence>
<feature type="transmembrane region" description="Helical" evidence="6">
    <location>
        <begin position="146"/>
        <end position="168"/>
    </location>
</feature>
<evidence type="ECO:0000256" key="4">
    <source>
        <dbReference type="ARBA" id="ARBA00022989"/>
    </source>
</evidence>
<evidence type="ECO:0000313" key="7">
    <source>
        <dbReference type="EMBL" id="MFB9201923.1"/>
    </source>
</evidence>
<dbReference type="RefSeq" id="WP_189647259.1">
    <property type="nucleotide sequence ID" value="NZ_BMRC01000004.1"/>
</dbReference>
<organism evidence="7 8">
    <name type="scientific">Nonomuraea spiralis</name>
    <dbReference type="NCBI Taxonomy" id="46182"/>
    <lineage>
        <taxon>Bacteria</taxon>
        <taxon>Bacillati</taxon>
        <taxon>Actinomycetota</taxon>
        <taxon>Actinomycetes</taxon>
        <taxon>Streptosporangiales</taxon>
        <taxon>Streptosporangiaceae</taxon>
        <taxon>Nonomuraea</taxon>
    </lineage>
</organism>
<evidence type="ECO:0000256" key="1">
    <source>
        <dbReference type="ARBA" id="ARBA00004651"/>
    </source>
</evidence>
<reference evidence="7 8" key="1">
    <citation type="submission" date="2024-09" db="EMBL/GenBank/DDBJ databases">
        <authorList>
            <person name="Sun Q."/>
            <person name="Mori K."/>
        </authorList>
    </citation>
    <scope>NUCLEOTIDE SEQUENCE [LARGE SCALE GENOMIC DNA]</scope>
    <source>
        <strain evidence="7 8">CCM 3426</strain>
    </source>
</reference>
<comment type="caution">
    <text evidence="7">The sequence shown here is derived from an EMBL/GenBank/DDBJ whole genome shotgun (WGS) entry which is preliminary data.</text>
</comment>
<feature type="transmembrane region" description="Helical" evidence="6">
    <location>
        <begin position="384"/>
        <end position="403"/>
    </location>
</feature>
<evidence type="ECO:0000256" key="5">
    <source>
        <dbReference type="ARBA" id="ARBA00023136"/>
    </source>
</evidence>
<dbReference type="CDD" id="cd06173">
    <property type="entry name" value="MFS_MefA_like"/>
    <property type="match status" value="1"/>
</dbReference>
<keyword evidence="3 6" id="KW-0812">Transmembrane</keyword>
<feature type="transmembrane region" description="Helical" evidence="6">
    <location>
        <begin position="358"/>
        <end position="378"/>
    </location>
</feature>
<feature type="transmembrane region" description="Helical" evidence="6">
    <location>
        <begin position="314"/>
        <end position="332"/>
    </location>
</feature>
<comment type="subcellular location">
    <subcellularLocation>
        <location evidence="1">Cell membrane</location>
        <topology evidence="1">Multi-pass membrane protein</topology>
    </subcellularLocation>
</comment>
<dbReference type="PANTHER" id="PTHR23513:SF6">
    <property type="entry name" value="MAJOR FACILITATOR SUPERFAMILY ASSOCIATED DOMAIN-CONTAINING PROTEIN"/>
    <property type="match status" value="1"/>
</dbReference>
<dbReference type="Gene3D" id="1.20.1250.20">
    <property type="entry name" value="MFS general substrate transporter like domains"/>
    <property type="match status" value="1"/>
</dbReference>
<accession>A0ABV5IBL6</accession>
<dbReference type="PANTHER" id="PTHR23513">
    <property type="entry name" value="INTEGRAL MEMBRANE EFFLUX PROTEIN-RELATED"/>
    <property type="match status" value="1"/>
</dbReference>
<feature type="transmembrane region" description="Helical" evidence="6">
    <location>
        <begin position="223"/>
        <end position="243"/>
    </location>
</feature>
<evidence type="ECO:0000256" key="3">
    <source>
        <dbReference type="ARBA" id="ARBA00022692"/>
    </source>
</evidence>
<feature type="transmembrane region" description="Helical" evidence="6">
    <location>
        <begin position="290"/>
        <end position="308"/>
    </location>
</feature>
<protein>
    <submittedName>
        <fullName evidence="7">MFS transporter</fullName>
    </submittedName>
</protein>
<dbReference type="SUPFAM" id="SSF103473">
    <property type="entry name" value="MFS general substrate transporter"/>
    <property type="match status" value="1"/>
</dbReference>
<feature type="transmembrane region" description="Helical" evidence="6">
    <location>
        <begin position="106"/>
        <end position="126"/>
    </location>
</feature>
<evidence type="ECO:0000256" key="6">
    <source>
        <dbReference type="SAM" id="Phobius"/>
    </source>
</evidence>
<keyword evidence="4 6" id="KW-1133">Transmembrane helix</keyword>
<dbReference type="Pfam" id="PF07690">
    <property type="entry name" value="MFS_1"/>
    <property type="match status" value="1"/>
</dbReference>
<keyword evidence="2" id="KW-1003">Cell membrane</keyword>
<keyword evidence="5 6" id="KW-0472">Membrane</keyword>
<sequence length="421" mass="44175">MSTSRSLWRHRDFVLLWSGQTTSSFGTEISYLALPLVAGIVLNASPVELGLLTAARRVPVLFASLPAGALSDRWRKRPVMITTFLVSGCAMGTVPAAAVAGVLTLWQLYAVALVVATCEVFFTPAYQTYPLTLLGPDRLMAGNARLTSTVTVAGMVGQPVGGLLISLFGPAKAVLADALSYLGGALALALIRAPEPAPERGEKAPRLRAQIGEGLRYVVRHRVIGPLVLYMATVSFCLAGLTALEVNYVVRELGWSSLATGLVFGVSMAGGLAAGAVAGPLTDRYGMPRVLLGAAFAYPLCSGSIGLVEPGLAGQVVVGVSWSILIIVTLVFQSTQRSLRQLLTPKDMQGRLAATSRWLTWAATPVGAVLSGLLAGGIGMRGSLLVFSAGMLVGPVVMWFSPLRTSRREIERDVRTATAAG</sequence>
<feature type="transmembrane region" description="Helical" evidence="6">
    <location>
        <begin position="79"/>
        <end position="100"/>
    </location>
</feature>
<name>A0ABV5IBL6_9ACTN</name>
<evidence type="ECO:0000313" key="8">
    <source>
        <dbReference type="Proteomes" id="UP001589647"/>
    </source>
</evidence>
<proteinExistence type="predicted"/>
<dbReference type="EMBL" id="JBHMEI010000006">
    <property type="protein sequence ID" value="MFB9201923.1"/>
    <property type="molecule type" value="Genomic_DNA"/>
</dbReference>